<reference evidence="4" key="2">
    <citation type="journal article" date="2021" name="PeerJ">
        <title>Extensive microbial diversity within the chicken gut microbiome revealed by metagenomics and culture.</title>
        <authorList>
            <person name="Gilroy R."/>
            <person name="Ravi A."/>
            <person name="Getino M."/>
            <person name="Pursley I."/>
            <person name="Horton D.L."/>
            <person name="Alikhan N.F."/>
            <person name="Baker D."/>
            <person name="Gharbi K."/>
            <person name="Hall N."/>
            <person name="Watson M."/>
            <person name="Adriaenssens E.M."/>
            <person name="Foster-Nyarko E."/>
            <person name="Jarju S."/>
            <person name="Secka A."/>
            <person name="Antonio M."/>
            <person name="Oren A."/>
            <person name="Chaudhuri R.R."/>
            <person name="La Ragione R."/>
            <person name="Hildebrand F."/>
            <person name="Pallen M.J."/>
        </authorList>
    </citation>
    <scope>NUCLEOTIDE SEQUENCE</scope>
    <source>
        <strain evidence="4">D3-1215</strain>
    </source>
</reference>
<dbReference type="PANTHER" id="PTHR30328">
    <property type="entry name" value="TRANSCRIPTIONAL REPRESSOR"/>
    <property type="match status" value="1"/>
</dbReference>
<evidence type="ECO:0000313" key="4">
    <source>
        <dbReference type="EMBL" id="MBO8446661.1"/>
    </source>
</evidence>
<evidence type="ECO:0000256" key="2">
    <source>
        <dbReference type="PROSITE-ProRule" id="PRU00335"/>
    </source>
</evidence>
<dbReference type="InterPro" id="IPR050109">
    <property type="entry name" value="HTH-type_TetR-like_transc_reg"/>
</dbReference>
<sequence>MGSGIKKTKQVFLDAARQVFAKLGVTGATMNDIAEASKKGRRTLYTYFKSKEEVYYALVEQEMNLIVDKLAAVAAKKDIAANDKLLEFIFTHLECMRDLVQRNGTLRADFFSDIKTIEMLRRPIDQKEVRMLKSILKEGENQGLFAVADFDVAANIALYAMKGLEVPYTRQKLAHTMNDHKKEIAYFLVNGFSRNPSVNVNKATEDYSLQK</sequence>
<dbReference type="PANTHER" id="PTHR30328:SF54">
    <property type="entry name" value="HTH-TYPE TRANSCRIPTIONAL REPRESSOR SCO4008"/>
    <property type="match status" value="1"/>
</dbReference>
<dbReference type="Gene3D" id="1.10.357.10">
    <property type="entry name" value="Tetracycline Repressor, domain 2"/>
    <property type="match status" value="1"/>
</dbReference>
<evidence type="ECO:0000256" key="1">
    <source>
        <dbReference type="ARBA" id="ARBA00023125"/>
    </source>
</evidence>
<reference evidence="4" key="1">
    <citation type="submission" date="2020-10" db="EMBL/GenBank/DDBJ databases">
        <authorList>
            <person name="Gilroy R."/>
        </authorList>
    </citation>
    <scope>NUCLEOTIDE SEQUENCE</scope>
    <source>
        <strain evidence="4">D3-1215</strain>
    </source>
</reference>
<accession>A0A9D9EEQ8</accession>
<feature type="DNA-binding region" description="H-T-H motif" evidence="2">
    <location>
        <begin position="29"/>
        <end position="48"/>
    </location>
</feature>
<dbReference type="EMBL" id="JADIMR010000038">
    <property type="protein sequence ID" value="MBO8446661.1"/>
    <property type="molecule type" value="Genomic_DNA"/>
</dbReference>
<evidence type="ECO:0000259" key="3">
    <source>
        <dbReference type="PROSITE" id="PS50977"/>
    </source>
</evidence>
<feature type="domain" description="HTH tetR-type" evidence="3">
    <location>
        <begin position="6"/>
        <end position="66"/>
    </location>
</feature>
<proteinExistence type="predicted"/>
<dbReference type="PRINTS" id="PR00455">
    <property type="entry name" value="HTHTETR"/>
</dbReference>
<gene>
    <name evidence="4" type="ORF">IAC32_02815</name>
</gene>
<dbReference type="InterPro" id="IPR001647">
    <property type="entry name" value="HTH_TetR"/>
</dbReference>
<dbReference type="InterPro" id="IPR009057">
    <property type="entry name" value="Homeodomain-like_sf"/>
</dbReference>
<dbReference type="GO" id="GO:0003677">
    <property type="term" value="F:DNA binding"/>
    <property type="evidence" value="ECO:0007669"/>
    <property type="project" value="UniProtKB-UniRule"/>
</dbReference>
<dbReference type="SUPFAM" id="SSF46689">
    <property type="entry name" value="Homeodomain-like"/>
    <property type="match status" value="1"/>
</dbReference>
<evidence type="ECO:0000313" key="5">
    <source>
        <dbReference type="Proteomes" id="UP000823637"/>
    </source>
</evidence>
<dbReference type="PROSITE" id="PS50977">
    <property type="entry name" value="HTH_TETR_2"/>
    <property type="match status" value="1"/>
</dbReference>
<dbReference type="Gene3D" id="1.10.10.60">
    <property type="entry name" value="Homeodomain-like"/>
    <property type="match status" value="1"/>
</dbReference>
<dbReference type="AlphaFoldDB" id="A0A9D9EEQ8"/>
<organism evidence="4 5">
    <name type="scientific">Candidatus Enterocola intestinipullorum</name>
    <dbReference type="NCBI Taxonomy" id="2840783"/>
    <lineage>
        <taxon>Bacteria</taxon>
        <taxon>Pseudomonadati</taxon>
        <taxon>Bacteroidota</taxon>
        <taxon>Bacteroidia</taxon>
        <taxon>Bacteroidales</taxon>
        <taxon>Candidatus Enterocola</taxon>
    </lineage>
</organism>
<comment type="caution">
    <text evidence="4">The sequence shown here is derived from an EMBL/GenBank/DDBJ whole genome shotgun (WGS) entry which is preliminary data.</text>
</comment>
<name>A0A9D9EEQ8_9BACT</name>
<protein>
    <submittedName>
        <fullName evidence="4">TetR/AcrR family transcriptional regulator</fullName>
    </submittedName>
</protein>
<dbReference type="Pfam" id="PF00440">
    <property type="entry name" value="TetR_N"/>
    <property type="match status" value="1"/>
</dbReference>
<keyword evidence="1 2" id="KW-0238">DNA-binding</keyword>
<dbReference type="Proteomes" id="UP000823637">
    <property type="component" value="Unassembled WGS sequence"/>
</dbReference>